<evidence type="ECO:0000313" key="2">
    <source>
        <dbReference type="Proteomes" id="UP000253153"/>
    </source>
</evidence>
<organism evidence="1 2">
    <name type="scientific">Fusarium coffeatum</name>
    <dbReference type="NCBI Taxonomy" id="231269"/>
    <lineage>
        <taxon>Eukaryota</taxon>
        <taxon>Fungi</taxon>
        <taxon>Dikarya</taxon>
        <taxon>Ascomycota</taxon>
        <taxon>Pezizomycotina</taxon>
        <taxon>Sordariomycetes</taxon>
        <taxon>Hypocreomycetidae</taxon>
        <taxon>Hypocreales</taxon>
        <taxon>Nectriaceae</taxon>
        <taxon>Fusarium</taxon>
        <taxon>Fusarium incarnatum-equiseti species complex</taxon>
    </lineage>
</organism>
<keyword evidence="2" id="KW-1185">Reference proteome</keyword>
<dbReference type="EMBL" id="QKXC01000138">
    <property type="protein sequence ID" value="RBR16871.1"/>
    <property type="molecule type" value="Genomic_DNA"/>
</dbReference>
<evidence type="ECO:0008006" key="3">
    <source>
        <dbReference type="Google" id="ProtNLM"/>
    </source>
</evidence>
<dbReference type="Gene3D" id="3.10.450.50">
    <property type="match status" value="1"/>
</dbReference>
<comment type="caution">
    <text evidence="1">The sequence shown here is derived from an EMBL/GenBank/DDBJ whole genome shotgun (WGS) entry which is preliminary data.</text>
</comment>
<evidence type="ECO:0000313" key="1">
    <source>
        <dbReference type="EMBL" id="RBR16871.1"/>
    </source>
</evidence>
<dbReference type="Proteomes" id="UP000253153">
    <property type="component" value="Unassembled WGS sequence"/>
</dbReference>
<dbReference type="PANTHER" id="PTHR39401:SF1">
    <property type="entry name" value="SNOAL-LIKE DOMAIN-CONTAINING PROTEIN"/>
    <property type="match status" value="1"/>
</dbReference>
<accession>A0A366RI79</accession>
<sequence length="143" mass="15888">MDYSIQTGSDASVQPHILEFIKDFYRISDTFGETGKYVDQFTPNATFVVASKKASGHPEITTLREGMWDAVSARKHTLDKVFTFGSADEVMLNGTVALELKNGGKAEIEWAGRMELEKGADGKYRLKFYQVYLDTGAAAAYKK</sequence>
<dbReference type="RefSeq" id="XP_031015038.1">
    <property type="nucleotide sequence ID" value="XM_031160929.1"/>
</dbReference>
<gene>
    <name evidence="1" type="ORF">FIESC28_06786</name>
</gene>
<protein>
    <recommendedName>
        <fullName evidence="3">SnoaL-like domain-containing protein</fullName>
    </recommendedName>
</protein>
<dbReference type="PANTHER" id="PTHR39401">
    <property type="entry name" value="SNOAL-LIKE DOMAIN-CONTAINING PROTEIN"/>
    <property type="match status" value="1"/>
</dbReference>
<reference evidence="1 2" key="1">
    <citation type="submission" date="2018-06" db="EMBL/GenBank/DDBJ databases">
        <title>Fusarium incarnatum-equiseti species complex species 28.</title>
        <authorList>
            <person name="Gardiner D.M."/>
        </authorList>
    </citation>
    <scope>NUCLEOTIDE SEQUENCE [LARGE SCALE GENOMIC DNA]</scope>
    <source>
        <strain evidence="1 2">FIESC_28</strain>
    </source>
</reference>
<dbReference type="InterPro" id="IPR032710">
    <property type="entry name" value="NTF2-like_dom_sf"/>
</dbReference>
<dbReference type="AlphaFoldDB" id="A0A366RI79"/>
<proteinExistence type="predicted"/>
<name>A0A366RI79_9HYPO</name>
<dbReference type="OrthoDB" id="3468019at2759"/>
<dbReference type="SUPFAM" id="SSF54427">
    <property type="entry name" value="NTF2-like"/>
    <property type="match status" value="1"/>
</dbReference>
<dbReference type="GeneID" id="41996225"/>